<dbReference type="InterPro" id="IPR013783">
    <property type="entry name" value="Ig-like_fold"/>
</dbReference>
<keyword evidence="1" id="KW-1133">Transmembrane helix</keyword>
<dbReference type="Proteomes" id="UP000007879">
    <property type="component" value="Unassembled WGS sequence"/>
</dbReference>
<evidence type="ECO:0000313" key="3">
    <source>
        <dbReference type="EnsemblMetazoa" id="XP_019864109.1"/>
    </source>
</evidence>
<dbReference type="SUPFAM" id="SSF49265">
    <property type="entry name" value="Fibronectin type III"/>
    <property type="match status" value="1"/>
</dbReference>
<keyword evidence="4" id="KW-1185">Reference proteome</keyword>
<dbReference type="InterPro" id="IPR036116">
    <property type="entry name" value="FN3_sf"/>
</dbReference>
<dbReference type="PROSITE" id="PS50853">
    <property type="entry name" value="FN3"/>
    <property type="match status" value="1"/>
</dbReference>
<dbReference type="EnsemblMetazoa" id="XM_020008550.1">
    <property type="protein sequence ID" value="XP_019864109.1"/>
    <property type="gene ID" value="LOC109593498"/>
</dbReference>
<dbReference type="GeneID" id="109593498"/>
<proteinExistence type="predicted"/>
<dbReference type="InterPro" id="IPR003961">
    <property type="entry name" value="FN3_dom"/>
</dbReference>
<organism evidence="3 4">
    <name type="scientific">Amphimedon queenslandica</name>
    <name type="common">Sponge</name>
    <dbReference type="NCBI Taxonomy" id="400682"/>
    <lineage>
        <taxon>Eukaryota</taxon>
        <taxon>Metazoa</taxon>
        <taxon>Porifera</taxon>
        <taxon>Demospongiae</taxon>
        <taxon>Heteroscleromorpha</taxon>
        <taxon>Haplosclerida</taxon>
        <taxon>Niphatidae</taxon>
        <taxon>Amphimedon</taxon>
    </lineage>
</organism>
<reference evidence="4" key="1">
    <citation type="journal article" date="2010" name="Nature">
        <title>The Amphimedon queenslandica genome and the evolution of animal complexity.</title>
        <authorList>
            <person name="Srivastava M."/>
            <person name="Simakov O."/>
            <person name="Chapman J."/>
            <person name="Fahey B."/>
            <person name="Gauthier M.E."/>
            <person name="Mitros T."/>
            <person name="Richards G.S."/>
            <person name="Conaco C."/>
            <person name="Dacre M."/>
            <person name="Hellsten U."/>
            <person name="Larroux C."/>
            <person name="Putnam N.H."/>
            <person name="Stanke M."/>
            <person name="Adamska M."/>
            <person name="Darling A."/>
            <person name="Degnan S.M."/>
            <person name="Oakley T.H."/>
            <person name="Plachetzki D.C."/>
            <person name="Zhai Y."/>
            <person name="Adamski M."/>
            <person name="Calcino A."/>
            <person name="Cummins S.F."/>
            <person name="Goodstein D.M."/>
            <person name="Harris C."/>
            <person name="Jackson D.J."/>
            <person name="Leys S.P."/>
            <person name="Shu S."/>
            <person name="Woodcroft B.J."/>
            <person name="Vervoort M."/>
            <person name="Kosik K.S."/>
            <person name="Manning G."/>
            <person name="Degnan B.M."/>
            <person name="Rokhsar D.S."/>
        </authorList>
    </citation>
    <scope>NUCLEOTIDE SEQUENCE [LARGE SCALE GENOMIC DNA]</scope>
</reference>
<protein>
    <recommendedName>
        <fullName evidence="2">Fibronectin type-III domain-containing protein</fullName>
    </recommendedName>
</protein>
<sequence>MDTTWAVISWSVPSYIPSDHPIITYEIRYHMLQSGNCSMVDDDGINIQLFNHYNKFSNSTLTVITGLYSETCYIFSVRAYTDNGYGPWTLITNETLTLPIKPSLTLSSTSLQTTMTTTIKPENTSTIVTVGASGVVVFLIALLLVMIVVITIFIKYIP</sequence>
<dbReference type="KEGG" id="aqu:109593498"/>
<name>A0AAN0K467_AMPQE</name>
<feature type="domain" description="Fibronectin type-III" evidence="2">
    <location>
        <begin position="1"/>
        <end position="100"/>
    </location>
</feature>
<evidence type="ECO:0000313" key="4">
    <source>
        <dbReference type="Proteomes" id="UP000007879"/>
    </source>
</evidence>
<evidence type="ECO:0000259" key="2">
    <source>
        <dbReference type="PROSITE" id="PS50853"/>
    </source>
</evidence>
<accession>A0AAN0K467</accession>
<dbReference type="CDD" id="cd00063">
    <property type="entry name" value="FN3"/>
    <property type="match status" value="1"/>
</dbReference>
<dbReference type="Gene3D" id="2.60.40.10">
    <property type="entry name" value="Immunoglobulins"/>
    <property type="match status" value="1"/>
</dbReference>
<dbReference type="RefSeq" id="XP_019864109.1">
    <property type="nucleotide sequence ID" value="XM_020008550.1"/>
</dbReference>
<dbReference type="Pfam" id="PF00041">
    <property type="entry name" value="fn3"/>
    <property type="match status" value="1"/>
</dbReference>
<evidence type="ECO:0000256" key="1">
    <source>
        <dbReference type="SAM" id="Phobius"/>
    </source>
</evidence>
<dbReference type="AlphaFoldDB" id="A0AAN0K467"/>
<keyword evidence="1" id="KW-0812">Transmembrane</keyword>
<reference evidence="3" key="2">
    <citation type="submission" date="2024-06" db="UniProtKB">
        <authorList>
            <consortium name="EnsemblMetazoa"/>
        </authorList>
    </citation>
    <scope>IDENTIFICATION</scope>
</reference>
<keyword evidence="1" id="KW-0472">Membrane</keyword>
<feature type="transmembrane region" description="Helical" evidence="1">
    <location>
        <begin position="130"/>
        <end position="154"/>
    </location>
</feature>